<name>A0A6J5KJ45_9CAUD</name>
<sequence>MIGIYAYWVLVAVVYLLHVRIMAYLKKYLPANSTISEGNAIMSAPSAPNSLSPVPTVQPDPVSQAIINNDPVDQIIPTPPTEMTIKLDIESINQLADVMMARQQSQQAAQVQQQAQNEVYNPNPERESEHTDYDKKEMP</sequence>
<gene>
    <name evidence="3" type="ORF">UFOVP1_3</name>
</gene>
<feature type="region of interest" description="Disordered" evidence="1">
    <location>
        <begin position="103"/>
        <end position="139"/>
    </location>
</feature>
<organism evidence="3">
    <name type="scientific">uncultured Caudovirales phage</name>
    <dbReference type="NCBI Taxonomy" id="2100421"/>
    <lineage>
        <taxon>Viruses</taxon>
        <taxon>Duplodnaviria</taxon>
        <taxon>Heunggongvirae</taxon>
        <taxon>Uroviricota</taxon>
        <taxon>Caudoviricetes</taxon>
        <taxon>Peduoviridae</taxon>
        <taxon>Maltschvirus</taxon>
        <taxon>Maltschvirus maltsch</taxon>
    </lineage>
</organism>
<feature type="compositionally biased region" description="Basic and acidic residues" evidence="1">
    <location>
        <begin position="124"/>
        <end position="139"/>
    </location>
</feature>
<proteinExistence type="predicted"/>
<evidence type="ECO:0000313" key="3">
    <source>
        <dbReference type="EMBL" id="CAB4120857.1"/>
    </source>
</evidence>
<accession>A0A6J5KJ45</accession>
<keyword evidence="2" id="KW-1133">Transmembrane helix</keyword>
<keyword evidence="2" id="KW-0472">Membrane</keyword>
<evidence type="ECO:0000256" key="2">
    <source>
        <dbReference type="SAM" id="Phobius"/>
    </source>
</evidence>
<feature type="transmembrane region" description="Helical" evidence="2">
    <location>
        <begin position="6"/>
        <end position="25"/>
    </location>
</feature>
<keyword evidence="2" id="KW-0812">Transmembrane</keyword>
<protein>
    <submittedName>
        <fullName evidence="3">Uncharacterized protein</fullName>
    </submittedName>
</protein>
<feature type="compositionally biased region" description="Low complexity" evidence="1">
    <location>
        <begin position="103"/>
        <end position="116"/>
    </location>
</feature>
<reference evidence="3" key="1">
    <citation type="submission" date="2020-04" db="EMBL/GenBank/DDBJ databases">
        <authorList>
            <person name="Chiriac C."/>
            <person name="Salcher M."/>
            <person name="Ghai R."/>
            <person name="Kavagutti S V."/>
        </authorList>
    </citation>
    <scope>NUCLEOTIDE SEQUENCE</scope>
</reference>
<evidence type="ECO:0000256" key="1">
    <source>
        <dbReference type="SAM" id="MobiDB-lite"/>
    </source>
</evidence>
<dbReference type="EMBL" id="LR796139">
    <property type="protein sequence ID" value="CAB4120857.1"/>
    <property type="molecule type" value="Genomic_DNA"/>
</dbReference>